<protein>
    <submittedName>
        <fullName evidence="1">Uncharacterized protein</fullName>
    </submittedName>
</protein>
<evidence type="ECO:0000313" key="2">
    <source>
        <dbReference type="Proteomes" id="UP001153620"/>
    </source>
</evidence>
<dbReference type="AlphaFoldDB" id="A0A9N9WPA8"/>
<evidence type="ECO:0000313" key="1">
    <source>
        <dbReference type="EMBL" id="CAG9803551.1"/>
    </source>
</evidence>
<gene>
    <name evidence="1" type="ORF">CHIRRI_LOCUS6449</name>
</gene>
<dbReference type="EMBL" id="OU895878">
    <property type="protein sequence ID" value="CAG9803551.1"/>
    <property type="molecule type" value="Genomic_DNA"/>
</dbReference>
<proteinExistence type="predicted"/>
<sequence>MDANKQSNQLIIILRNSSMQVLHTVPNSTLVSEVPVSSIQLNAAP</sequence>
<accession>A0A9N9WPA8</accession>
<name>A0A9N9WPA8_9DIPT</name>
<organism evidence="1 2">
    <name type="scientific">Chironomus riparius</name>
    <dbReference type="NCBI Taxonomy" id="315576"/>
    <lineage>
        <taxon>Eukaryota</taxon>
        <taxon>Metazoa</taxon>
        <taxon>Ecdysozoa</taxon>
        <taxon>Arthropoda</taxon>
        <taxon>Hexapoda</taxon>
        <taxon>Insecta</taxon>
        <taxon>Pterygota</taxon>
        <taxon>Neoptera</taxon>
        <taxon>Endopterygota</taxon>
        <taxon>Diptera</taxon>
        <taxon>Nematocera</taxon>
        <taxon>Chironomoidea</taxon>
        <taxon>Chironomidae</taxon>
        <taxon>Chironominae</taxon>
        <taxon>Chironomus</taxon>
    </lineage>
</organism>
<reference evidence="1" key="1">
    <citation type="submission" date="2022-01" db="EMBL/GenBank/DDBJ databases">
        <authorList>
            <person name="King R."/>
        </authorList>
    </citation>
    <scope>NUCLEOTIDE SEQUENCE</scope>
</reference>
<reference evidence="1" key="2">
    <citation type="submission" date="2022-10" db="EMBL/GenBank/DDBJ databases">
        <authorList>
            <consortium name="ENA_rothamsted_submissions"/>
            <consortium name="culmorum"/>
            <person name="King R."/>
        </authorList>
    </citation>
    <scope>NUCLEOTIDE SEQUENCE</scope>
</reference>
<keyword evidence="2" id="KW-1185">Reference proteome</keyword>
<dbReference type="Proteomes" id="UP001153620">
    <property type="component" value="Chromosome 2"/>
</dbReference>